<reference evidence="16 18" key="1">
    <citation type="journal article" date="2014" name="BMC Genomics">
        <title>The genome of the intracellular bacterium of the coastal bivalve, Solemya velum: a blueprint for thriving in and out of symbiosis.</title>
        <authorList>
            <person name="Dmytrenko O."/>
            <person name="Russell S.L."/>
            <person name="Loo W.T."/>
            <person name="Fontanez K.M."/>
            <person name="Liao L."/>
            <person name="Roeselers G."/>
            <person name="Sharma R."/>
            <person name="Stewart F.J."/>
            <person name="Newton I.L."/>
            <person name="Woyke T."/>
            <person name="Wu D."/>
            <person name="Lang J.M."/>
            <person name="Eisen J.A."/>
            <person name="Cavanaugh C.M."/>
        </authorList>
    </citation>
    <scope>NUCLEOTIDE SEQUENCE [LARGE SCALE GENOMIC DNA]</scope>
    <source>
        <strain evidence="16 18">WH</strain>
    </source>
</reference>
<dbReference type="PATRIC" id="fig|2340.3.peg.1899"/>
<dbReference type="InterPro" id="IPR003265">
    <property type="entry name" value="HhH-GPD_domain"/>
</dbReference>
<reference evidence="17 19" key="2">
    <citation type="submission" date="2016-11" db="EMBL/GenBank/DDBJ databases">
        <title>Mixed transmission modes and dynamic genome evolution in an obligate animal-bacterial symbiosis.</title>
        <authorList>
            <person name="Russell S.L."/>
            <person name="Corbett-Detig R.B."/>
            <person name="Cavanaugh C.M."/>
        </authorList>
    </citation>
    <scope>NUCLEOTIDE SEQUENCE [LARGE SCALE GENOMIC DNA]</scope>
    <source>
        <strain evidence="17">MA-KB16</strain>
    </source>
</reference>
<evidence type="ECO:0000256" key="11">
    <source>
        <dbReference type="ARBA" id="ARBA00023014"/>
    </source>
</evidence>
<evidence type="ECO:0000313" key="17">
    <source>
        <dbReference type="EMBL" id="OOY35177.1"/>
    </source>
</evidence>
<dbReference type="Pfam" id="PF14815">
    <property type="entry name" value="NUDIX_4"/>
    <property type="match status" value="1"/>
</dbReference>
<dbReference type="Proteomes" id="UP000030856">
    <property type="component" value="Unassembled WGS sequence"/>
</dbReference>
<keyword evidence="11" id="KW-0411">Iron-sulfur</keyword>
<comment type="cofactor">
    <cofactor evidence="14">
        <name>[4Fe-4S] cluster</name>
        <dbReference type="ChEBI" id="CHEBI:49883"/>
    </cofactor>
    <text evidence="14">Binds 1 [4Fe-4S] cluster.</text>
</comment>
<dbReference type="SMART" id="SM00478">
    <property type="entry name" value="ENDO3c"/>
    <property type="match status" value="1"/>
</dbReference>
<dbReference type="Pfam" id="PF00633">
    <property type="entry name" value="HHH"/>
    <property type="match status" value="1"/>
</dbReference>
<dbReference type="EMBL" id="MPNX01000007">
    <property type="protein sequence ID" value="OOY35177.1"/>
    <property type="molecule type" value="Genomic_DNA"/>
</dbReference>
<dbReference type="SUPFAM" id="SSF48150">
    <property type="entry name" value="DNA-glycosylase"/>
    <property type="match status" value="1"/>
</dbReference>
<dbReference type="NCBIfam" id="NF008132">
    <property type="entry name" value="PRK10880.1"/>
    <property type="match status" value="1"/>
</dbReference>
<dbReference type="Proteomes" id="UP000190962">
    <property type="component" value="Unassembled WGS sequence"/>
</dbReference>
<dbReference type="PANTHER" id="PTHR42944">
    <property type="entry name" value="ADENINE DNA GLYCOSYLASE"/>
    <property type="match status" value="1"/>
</dbReference>
<evidence type="ECO:0000259" key="15">
    <source>
        <dbReference type="SMART" id="SM00478"/>
    </source>
</evidence>
<keyword evidence="10 14" id="KW-0408">Iron</keyword>
<dbReference type="RefSeq" id="WP_043117496.1">
    <property type="nucleotide sequence ID" value="NZ_JRAA01000002.1"/>
</dbReference>
<dbReference type="OrthoDB" id="9802365at2"/>
<dbReference type="GeneID" id="86991656"/>
<dbReference type="InterPro" id="IPR015797">
    <property type="entry name" value="NUDIX_hydrolase-like_dom_sf"/>
</dbReference>
<dbReference type="InterPro" id="IPR005760">
    <property type="entry name" value="A/G_AdeGlyc_MutY"/>
</dbReference>
<keyword evidence="12" id="KW-0234">DNA repair</keyword>
<dbReference type="CDD" id="cd00056">
    <property type="entry name" value="ENDO3c"/>
    <property type="match status" value="1"/>
</dbReference>
<dbReference type="PROSITE" id="PS01155">
    <property type="entry name" value="ENDONUCLEASE_III_2"/>
    <property type="match status" value="1"/>
</dbReference>
<dbReference type="STRING" id="2340.JV46_06220"/>
<dbReference type="Gene3D" id="3.90.79.10">
    <property type="entry name" value="Nucleoside Triphosphate Pyrophosphohydrolase"/>
    <property type="match status" value="1"/>
</dbReference>
<dbReference type="CDD" id="cd03431">
    <property type="entry name" value="NUDIX_DNA_Glycosylase_C-MutY"/>
    <property type="match status" value="1"/>
</dbReference>
<keyword evidence="8 14" id="KW-0227">DNA damage</keyword>
<evidence type="ECO:0000313" key="16">
    <source>
        <dbReference type="EMBL" id="KHF25277.1"/>
    </source>
</evidence>
<proteinExistence type="inferred from homology"/>
<evidence type="ECO:0000256" key="4">
    <source>
        <dbReference type="ARBA" id="ARBA00012045"/>
    </source>
</evidence>
<evidence type="ECO:0000313" key="19">
    <source>
        <dbReference type="Proteomes" id="UP000190962"/>
    </source>
</evidence>
<keyword evidence="7" id="KW-0479">Metal-binding</keyword>
<dbReference type="SUPFAM" id="SSF55811">
    <property type="entry name" value="Nudix"/>
    <property type="match status" value="1"/>
</dbReference>
<dbReference type="GO" id="GO:0000701">
    <property type="term" value="F:purine-specific mismatch base pair DNA N-glycosylase activity"/>
    <property type="evidence" value="ECO:0007669"/>
    <property type="project" value="UniProtKB-EC"/>
</dbReference>
<dbReference type="eggNOG" id="COG1194">
    <property type="taxonomic scope" value="Bacteria"/>
</dbReference>
<comment type="function">
    <text evidence="2">Adenine glycosylase active on G-A mispairs. MutY also corrects error-prone DNA synthesis past GO lesions which are due to the oxidatively damaged form of guanine: 7,8-dihydro-8-oxoguanine (8-oxo-dGTP).</text>
</comment>
<dbReference type="InterPro" id="IPR000445">
    <property type="entry name" value="HhH_motif"/>
</dbReference>
<dbReference type="GO" id="GO:0032357">
    <property type="term" value="F:oxidized purine DNA binding"/>
    <property type="evidence" value="ECO:0007669"/>
    <property type="project" value="TreeGrafter"/>
</dbReference>
<gene>
    <name evidence="17" type="ORF">BOV88_06595</name>
    <name evidence="16" type="ORF">JV46_06220</name>
</gene>
<evidence type="ECO:0000313" key="18">
    <source>
        <dbReference type="Proteomes" id="UP000030856"/>
    </source>
</evidence>
<dbReference type="PANTHER" id="PTHR42944:SF1">
    <property type="entry name" value="ADENINE DNA GLYCOSYLASE"/>
    <property type="match status" value="1"/>
</dbReference>
<dbReference type="FunFam" id="1.10.340.30:FF:000002">
    <property type="entry name" value="Adenine DNA glycosylase"/>
    <property type="match status" value="1"/>
</dbReference>
<dbReference type="InterPro" id="IPR023170">
    <property type="entry name" value="HhH_base_excis_C"/>
</dbReference>
<organism evidence="16 18">
    <name type="scientific">Solemya velum gill symbiont</name>
    <dbReference type="NCBI Taxonomy" id="2340"/>
    <lineage>
        <taxon>Bacteria</taxon>
        <taxon>Pseudomonadati</taxon>
        <taxon>Pseudomonadota</taxon>
        <taxon>Gammaproteobacteria</taxon>
        <taxon>sulfur-oxidizing symbionts</taxon>
    </lineage>
</organism>
<evidence type="ECO:0000256" key="1">
    <source>
        <dbReference type="ARBA" id="ARBA00000843"/>
    </source>
</evidence>
<comment type="catalytic activity">
    <reaction evidence="1 14">
        <text>Hydrolyzes free adenine bases from 7,8-dihydro-8-oxoguanine:adenine mismatched double-stranded DNA, leaving an apurinic site.</text>
        <dbReference type="EC" id="3.2.2.31"/>
    </reaction>
</comment>
<dbReference type="Pfam" id="PF00730">
    <property type="entry name" value="HhH-GPD"/>
    <property type="match status" value="1"/>
</dbReference>
<evidence type="ECO:0000256" key="13">
    <source>
        <dbReference type="ARBA" id="ARBA00023295"/>
    </source>
</evidence>
<dbReference type="GO" id="GO:0035485">
    <property type="term" value="F:adenine/guanine mispair binding"/>
    <property type="evidence" value="ECO:0007669"/>
    <property type="project" value="TreeGrafter"/>
</dbReference>
<dbReference type="GO" id="GO:0006284">
    <property type="term" value="P:base-excision repair"/>
    <property type="evidence" value="ECO:0007669"/>
    <property type="project" value="UniProtKB-UniRule"/>
</dbReference>
<evidence type="ECO:0000256" key="2">
    <source>
        <dbReference type="ARBA" id="ARBA00002933"/>
    </source>
</evidence>
<evidence type="ECO:0000256" key="7">
    <source>
        <dbReference type="ARBA" id="ARBA00022723"/>
    </source>
</evidence>
<sequence length="357" mass="40472">MTINPKLAEEFRRSLLAWFDLHGRKNLPWQQDATPYRVWISEIMLQQTQVSVVIPYFERFMQRFPDVKQLAQASQDEVLSHWSGLGYYSRARNLHKAARILDEQHAGVLPENVEKLQQLPGIGRSTAGAIMSLGSNRYAPILDGNVKRVLARVFMIDGWPGRAAVQKHMWALSEQLTPTKDVRAFNQAMMDLGATCCVRSSPDCSVCPLLQQCEAFQADSISDYPAKKPKKALPVKERVLLVVQNGEGNCLLHKRPQQGVWAGLWSFPEFASKDEAIDWYEQFSGKREAEVGQLPRRRHTFTHYHFDMLPLHLVTQESLFQVRDSDDCGWFDTGDISTIGIASPIAALIHEISPLSD</sequence>
<dbReference type="GO" id="GO:0034039">
    <property type="term" value="F:8-oxo-7,8-dihydroguanine DNA N-glycosylase activity"/>
    <property type="evidence" value="ECO:0007669"/>
    <property type="project" value="TreeGrafter"/>
</dbReference>
<comment type="caution">
    <text evidence="16">The sequence shown here is derived from an EMBL/GenBank/DDBJ whole genome shotgun (WGS) entry which is preliminary data.</text>
</comment>
<comment type="similarity">
    <text evidence="3 14">Belongs to the Nth/MutY family.</text>
</comment>
<name>A0A0B0H9F4_SOVGS</name>
<evidence type="ECO:0000256" key="5">
    <source>
        <dbReference type="ARBA" id="ARBA00022023"/>
    </source>
</evidence>
<protein>
    <recommendedName>
        <fullName evidence="5 14">Adenine DNA glycosylase</fullName>
        <ecNumber evidence="4 14">3.2.2.31</ecNumber>
    </recommendedName>
</protein>
<evidence type="ECO:0000256" key="6">
    <source>
        <dbReference type="ARBA" id="ARBA00022485"/>
    </source>
</evidence>
<dbReference type="AlphaFoldDB" id="A0A0B0H9F4"/>
<dbReference type="EC" id="3.2.2.31" evidence="4 14"/>
<feature type="domain" description="HhH-GPD" evidence="15">
    <location>
        <begin position="44"/>
        <end position="195"/>
    </location>
</feature>
<dbReference type="Gene3D" id="1.10.1670.10">
    <property type="entry name" value="Helix-hairpin-Helix base-excision DNA repair enzymes (C-terminal)"/>
    <property type="match status" value="1"/>
</dbReference>
<evidence type="ECO:0000256" key="9">
    <source>
        <dbReference type="ARBA" id="ARBA00022801"/>
    </source>
</evidence>
<dbReference type="FunFam" id="1.10.1670.10:FF:000002">
    <property type="entry name" value="Adenine DNA glycosylase"/>
    <property type="match status" value="1"/>
</dbReference>
<dbReference type="GO" id="GO:0046872">
    <property type="term" value="F:metal ion binding"/>
    <property type="evidence" value="ECO:0007669"/>
    <property type="project" value="UniProtKB-UniRule"/>
</dbReference>
<keyword evidence="6" id="KW-0004">4Fe-4S</keyword>
<dbReference type="Gene3D" id="1.10.340.30">
    <property type="entry name" value="Hypothetical protein, domain 2"/>
    <property type="match status" value="1"/>
</dbReference>
<dbReference type="InterPro" id="IPR004036">
    <property type="entry name" value="Endonuclease-III-like_CS2"/>
</dbReference>
<dbReference type="InterPro" id="IPR044298">
    <property type="entry name" value="MIG/MutY"/>
</dbReference>
<evidence type="ECO:0000256" key="12">
    <source>
        <dbReference type="ARBA" id="ARBA00023204"/>
    </source>
</evidence>
<evidence type="ECO:0000256" key="3">
    <source>
        <dbReference type="ARBA" id="ARBA00008343"/>
    </source>
</evidence>
<keyword evidence="18" id="KW-1185">Reference proteome</keyword>
<evidence type="ECO:0000256" key="8">
    <source>
        <dbReference type="ARBA" id="ARBA00022763"/>
    </source>
</evidence>
<dbReference type="EMBL" id="JRAA01000002">
    <property type="protein sequence ID" value="KHF25277.1"/>
    <property type="molecule type" value="Genomic_DNA"/>
</dbReference>
<dbReference type="NCBIfam" id="TIGR01084">
    <property type="entry name" value="mutY"/>
    <property type="match status" value="1"/>
</dbReference>
<keyword evidence="9" id="KW-0378">Hydrolase</keyword>
<keyword evidence="13 14" id="KW-0326">Glycosidase</keyword>
<accession>A0A0B0H9F4</accession>
<dbReference type="GO" id="GO:0051539">
    <property type="term" value="F:4 iron, 4 sulfur cluster binding"/>
    <property type="evidence" value="ECO:0007669"/>
    <property type="project" value="UniProtKB-UniRule"/>
</dbReference>
<dbReference type="InterPro" id="IPR029119">
    <property type="entry name" value="MutY_C"/>
</dbReference>
<dbReference type="GO" id="GO:0006298">
    <property type="term" value="P:mismatch repair"/>
    <property type="evidence" value="ECO:0007669"/>
    <property type="project" value="TreeGrafter"/>
</dbReference>
<dbReference type="InterPro" id="IPR011257">
    <property type="entry name" value="DNA_glycosylase"/>
</dbReference>
<evidence type="ECO:0000256" key="14">
    <source>
        <dbReference type="RuleBase" id="RU365096"/>
    </source>
</evidence>
<evidence type="ECO:0000256" key="10">
    <source>
        <dbReference type="ARBA" id="ARBA00023004"/>
    </source>
</evidence>